<evidence type="ECO:0000256" key="1">
    <source>
        <dbReference type="ARBA" id="ARBA00008645"/>
    </source>
</evidence>
<comment type="similarity">
    <text evidence="1">Belongs to the AB hydrolase superfamily.</text>
</comment>
<dbReference type="InterPro" id="IPR029058">
    <property type="entry name" value="AB_hydrolase_fold"/>
</dbReference>
<name>A0ABN9NPA1_9MYCO</name>
<feature type="domain" description="Serine aminopeptidase S33" evidence="3">
    <location>
        <begin position="53"/>
        <end position="188"/>
    </location>
</feature>
<gene>
    <name evidence="4" type="ORF">MU0102_003935</name>
</gene>
<dbReference type="RefSeq" id="WP_308484640.1">
    <property type="nucleotide sequence ID" value="NZ_OY726398.1"/>
</dbReference>
<dbReference type="PANTHER" id="PTHR22946">
    <property type="entry name" value="DIENELACTONE HYDROLASE DOMAIN-CONTAINING PROTEIN-RELATED"/>
    <property type="match status" value="1"/>
</dbReference>
<protein>
    <submittedName>
        <fullName evidence="4">Alpha/beta fold hydrolase</fullName>
    </submittedName>
</protein>
<dbReference type="InterPro" id="IPR050261">
    <property type="entry name" value="FrsA_esterase"/>
</dbReference>
<evidence type="ECO:0000313" key="5">
    <source>
        <dbReference type="Proteomes" id="UP001190464"/>
    </source>
</evidence>
<dbReference type="Gene3D" id="3.40.50.1820">
    <property type="entry name" value="alpha/beta hydrolase"/>
    <property type="match status" value="1"/>
</dbReference>
<dbReference type="SUPFAM" id="SSF53474">
    <property type="entry name" value="alpha/beta-Hydrolases"/>
    <property type="match status" value="1"/>
</dbReference>
<proteinExistence type="inferred from homology"/>
<dbReference type="Proteomes" id="UP001190464">
    <property type="component" value="Chromosome"/>
</dbReference>
<evidence type="ECO:0000313" key="4">
    <source>
        <dbReference type="EMBL" id="CAJ1509973.1"/>
    </source>
</evidence>
<dbReference type="EMBL" id="OY726398">
    <property type="protein sequence ID" value="CAJ1509973.1"/>
    <property type="molecule type" value="Genomic_DNA"/>
</dbReference>
<dbReference type="Pfam" id="PF12146">
    <property type="entry name" value="Hydrolase_4"/>
    <property type="match status" value="1"/>
</dbReference>
<dbReference type="PANTHER" id="PTHR22946:SF9">
    <property type="entry name" value="POLYKETIDE TRANSFERASE AF380"/>
    <property type="match status" value="1"/>
</dbReference>
<keyword evidence="2 4" id="KW-0378">Hydrolase</keyword>
<evidence type="ECO:0000256" key="2">
    <source>
        <dbReference type="ARBA" id="ARBA00022801"/>
    </source>
</evidence>
<organism evidence="4 5">
    <name type="scientific">[Mycobacterium] holstebronense</name>
    <dbReference type="NCBI Taxonomy" id="3064288"/>
    <lineage>
        <taxon>Bacteria</taxon>
        <taxon>Bacillati</taxon>
        <taxon>Actinomycetota</taxon>
        <taxon>Actinomycetes</taxon>
        <taxon>Mycobacteriales</taxon>
        <taxon>Mycobacteriaceae</taxon>
        <taxon>Mycolicibacterium</taxon>
    </lineage>
</organism>
<reference evidence="4 5" key="1">
    <citation type="submission" date="2023-08" db="EMBL/GenBank/DDBJ databases">
        <authorList>
            <person name="Folkvardsen B D."/>
            <person name="Norman A."/>
        </authorList>
    </citation>
    <scope>NUCLEOTIDE SEQUENCE [LARGE SCALE GENOMIC DNA]</scope>
    <source>
        <strain evidence="4 5">Mu0102</strain>
    </source>
</reference>
<dbReference type="GO" id="GO:0016787">
    <property type="term" value="F:hydrolase activity"/>
    <property type="evidence" value="ECO:0007669"/>
    <property type="project" value="UniProtKB-KW"/>
</dbReference>
<dbReference type="InterPro" id="IPR022742">
    <property type="entry name" value="Hydrolase_4"/>
</dbReference>
<sequence>MVIERLVRFSRLQHRPSARLPTMNRADVTFLSAGTPCAGWLYRPSGSSGDIPCVIMAHGFGLTRQDGLAGYAAALTQAGVAVLVYDHRHLGDSEGEPRQRIRTSEQLEDRLAAIAFARTLDGIDPNQIILWGYSLSGGTALEAAVADQHVAGAILLCPFLDGRWRTVHGLRTQPRNALWLMAQAMRDAVIPVAAAPGGRAGLTFPGELDGFLSVVAPGWRNEAHAGLALPLPRWRPVAQARKFTCPVLIQAGERDISVSARAIARVAERAPRATLKNYDVDHFEPFCDGHSSQIIDDQLGWLRALSRA</sequence>
<keyword evidence="5" id="KW-1185">Reference proteome</keyword>
<evidence type="ECO:0000259" key="3">
    <source>
        <dbReference type="Pfam" id="PF12146"/>
    </source>
</evidence>
<accession>A0ABN9NPA1</accession>